<dbReference type="AlphaFoldDB" id="A0A933KZL9"/>
<evidence type="ECO:0000256" key="2">
    <source>
        <dbReference type="ARBA" id="ARBA00009399"/>
    </source>
</evidence>
<proteinExistence type="inferred from homology"/>
<evidence type="ECO:0000256" key="1">
    <source>
        <dbReference type="ARBA" id="ARBA00004141"/>
    </source>
</evidence>
<comment type="caution">
    <text evidence="8">The sequence shown here is derived from an EMBL/GenBank/DDBJ whole genome shotgun (WGS) entry which is preliminary data.</text>
</comment>
<dbReference type="InterPro" id="IPR051401">
    <property type="entry name" value="GtrA_CellWall_Glycosyl"/>
</dbReference>
<evidence type="ECO:0000256" key="4">
    <source>
        <dbReference type="ARBA" id="ARBA00022989"/>
    </source>
</evidence>
<evidence type="ECO:0000313" key="8">
    <source>
        <dbReference type="EMBL" id="MBI4921524.1"/>
    </source>
</evidence>
<dbReference type="GO" id="GO:0000271">
    <property type="term" value="P:polysaccharide biosynthetic process"/>
    <property type="evidence" value="ECO:0007669"/>
    <property type="project" value="InterPro"/>
</dbReference>
<evidence type="ECO:0000259" key="7">
    <source>
        <dbReference type="Pfam" id="PF04138"/>
    </source>
</evidence>
<dbReference type="PANTHER" id="PTHR38459">
    <property type="entry name" value="PROPHAGE BACTOPRENOL-LINKED GLUCOSE TRANSLOCASE HOMOLOG"/>
    <property type="match status" value="1"/>
</dbReference>
<evidence type="ECO:0000313" key="9">
    <source>
        <dbReference type="Proteomes" id="UP000782610"/>
    </source>
</evidence>
<gene>
    <name evidence="8" type="ORF">HY834_07215</name>
</gene>
<name>A0A933KZL9_9HYPH</name>
<dbReference type="Proteomes" id="UP000782610">
    <property type="component" value="Unassembled WGS sequence"/>
</dbReference>
<dbReference type="InterPro" id="IPR007267">
    <property type="entry name" value="GtrA_DPMS_TM"/>
</dbReference>
<reference evidence="8" key="1">
    <citation type="submission" date="2020-07" db="EMBL/GenBank/DDBJ databases">
        <title>Huge and variable diversity of episymbiotic CPR bacteria and DPANN archaea in groundwater ecosystems.</title>
        <authorList>
            <person name="He C.Y."/>
            <person name="Keren R."/>
            <person name="Whittaker M."/>
            <person name="Farag I.F."/>
            <person name="Doudna J."/>
            <person name="Cate J.H.D."/>
            <person name="Banfield J.F."/>
        </authorList>
    </citation>
    <scope>NUCLEOTIDE SEQUENCE</scope>
    <source>
        <strain evidence="8">NC_groundwater_1586_Pr3_B-0.1um_66_15</strain>
    </source>
</reference>
<dbReference type="EMBL" id="JACRAF010000021">
    <property type="protein sequence ID" value="MBI4921524.1"/>
    <property type="molecule type" value="Genomic_DNA"/>
</dbReference>
<keyword evidence="5 6" id="KW-0472">Membrane</keyword>
<accession>A0A933KZL9</accession>
<evidence type="ECO:0000256" key="5">
    <source>
        <dbReference type="ARBA" id="ARBA00023136"/>
    </source>
</evidence>
<keyword evidence="4 6" id="KW-1133">Transmembrane helix</keyword>
<evidence type="ECO:0000256" key="6">
    <source>
        <dbReference type="SAM" id="Phobius"/>
    </source>
</evidence>
<dbReference type="Pfam" id="PF04138">
    <property type="entry name" value="GtrA_DPMS_TM"/>
    <property type="match status" value="1"/>
</dbReference>
<organism evidence="8 9">
    <name type="scientific">Devosia nanyangense</name>
    <dbReference type="NCBI Taxonomy" id="1228055"/>
    <lineage>
        <taxon>Bacteria</taxon>
        <taxon>Pseudomonadati</taxon>
        <taxon>Pseudomonadota</taxon>
        <taxon>Alphaproteobacteria</taxon>
        <taxon>Hyphomicrobiales</taxon>
        <taxon>Devosiaceae</taxon>
        <taxon>Devosia</taxon>
    </lineage>
</organism>
<feature type="transmembrane region" description="Helical" evidence="6">
    <location>
        <begin position="26"/>
        <end position="50"/>
    </location>
</feature>
<feature type="domain" description="GtrA/DPMS transmembrane" evidence="7">
    <location>
        <begin position="28"/>
        <end position="140"/>
    </location>
</feature>
<keyword evidence="3 6" id="KW-0812">Transmembrane</keyword>
<comment type="similarity">
    <text evidence="2">Belongs to the GtrA family.</text>
</comment>
<evidence type="ECO:0000256" key="3">
    <source>
        <dbReference type="ARBA" id="ARBA00022692"/>
    </source>
</evidence>
<comment type="subcellular location">
    <subcellularLocation>
        <location evidence="1">Membrane</location>
        <topology evidence="1">Multi-pass membrane protein</topology>
    </subcellularLocation>
</comment>
<dbReference type="GO" id="GO:0005886">
    <property type="term" value="C:plasma membrane"/>
    <property type="evidence" value="ECO:0007669"/>
    <property type="project" value="TreeGrafter"/>
</dbReference>
<protein>
    <submittedName>
        <fullName evidence="8">GtrA family protein</fullName>
    </submittedName>
</protein>
<feature type="transmembrane region" description="Helical" evidence="6">
    <location>
        <begin position="121"/>
        <end position="141"/>
    </location>
</feature>
<feature type="transmembrane region" description="Helical" evidence="6">
    <location>
        <begin position="88"/>
        <end position="109"/>
    </location>
</feature>
<dbReference type="PANTHER" id="PTHR38459:SF1">
    <property type="entry name" value="PROPHAGE BACTOPRENOL-LINKED GLUCOSE TRANSLOCASE HOMOLOG"/>
    <property type="match status" value="1"/>
</dbReference>
<sequence>MSVVTNHRAQVRVAIRGWNSPDRARLLRFGTVGVATSGSYLALAALFGLAGVPQQIASIVAFVLAVAAQFFLHKHFTFKNNSGYVRDAWRFIVVVGIGAAFSIFVVNIGERAAWPTIVPNILVVIVTPIVNWLGFSLWVFVRKTL</sequence>
<feature type="transmembrane region" description="Helical" evidence="6">
    <location>
        <begin position="56"/>
        <end position="76"/>
    </location>
</feature>